<dbReference type="InterPro" id="IPR010982">
    <property type="entry name" value="Lambda_DNA-bd_dom_sf"/>
</dbReference>
<sequence length="163" mass="18595">MSKENPQYMTTSLWAKAARKSMKLTQKDLAERLKISKKSLENYESGRIDMPMATAIKIATICEFPPPVFNPIQEGQPQNRDVKGDKAGDKGIEITTAKYISLLERTVELQRWQIEELKVGKEKFKALGEKIKTLKKEFNTRLGTRLATELKKILAKPKTSKKK</sequence>
<feature type="domain" description="HTH cro/C1-type" evidence="1">
    <location>
        <begin position="16"/>
        <end position="69"/>
    </location>
</feature>
<gene>
    <name evidence="2" type="ORF">METZ01_LOCUS183598</name>
</gene>
<dbReference type="PROSITE" id="PS50943">
    <property type="entry name" value="HTH_CROC1"/>
    <property type="match status" value="1"/>
</dbReference>
<protein>
    <recommendedName>
        <fullName evidence="1">HTH cro/C1-type domain-containing protein</fullName>
    </recommendedName>
</protein>
<dbReference type="SUPFAM" id="SSF47413">
    <property type="entry name" value="lambda repressor-like DNA-binding domains"/>
    <property type="match status" value="1"/>
</dbReference>
<organism evidence="2">
    <name type="scientific">marine metagenome</name>
    <dbReference type="NCBI Taxonomy" id="408172"/>
    <lineage>
        <taxon>unclassified sequences</taxon>
        <taxon>metagenomes</taxon>
        <taxon>ecological metagenomes</taxon>
    </lineage>
</organism>
<dbReference type="GO" id="GO:0003677">
    <property type="term" value="F:DNA binding"/>
    <property type="evidence" value="ECO:0007669"/>
    <property type="project" value="InterPro"/>
</dbReference>
<dbReference type="AlphaFoldDB" id="A0A382CY59"/>
<proteinExistence type="predicted"/>
<dbReference type="Gene3D" id="1.10.260.40">
    <property type="entry name" value="lambda repressor-like DNA-binding domains"/>
    <property type="match status" value="1"/>
</dbReference>
<evidence type="ECO:0000259" key="1">
    <source>
        <dbReference type="PROSITE" id="PS50943"/>
    </source>
</evidence>
<name>A0A382CY59_9ZZZZ</name>
<reference evidence="2" key="1">
    <citation type="submission" date="2018-05" db="EMBL/GenBank/DDBJ databases">
        <authorList>
            <person name="Lanie J.A."/>
            <person name="Ng W.-L."/>
            <person name="Kazmierczak K.M."/>
            <person name="Andrzejewski T.M."/>
            <person name="Davidsen T.M."/>
            <person name="Wayne K.J."/>
            <person name="Tettelin H."/>
            <person name="Glass J.I."/>
            <person name="Rusch D."/>
            <person name="Podicherti R."/>
            <person name="Tsui H.-C.T."/>
            <person name="Winkler M.E."/>
        </authorList>
    </citation>
    <scope>NUCLEOTIDE SEQUENCE</scope>
</reference>
<dbReference type="InterPro" id="IPR001387">
    <property type="entry name" value="Cro/C1-type_HTH"/>
</dbReference>
<evidence type="ECO:0000313" key="2">
    <source>
        <dbReference type="EMBL" id="SVB30744.1"/>
    </source>
</evidence>
<accession>A0A382CY59</accession>
<dbReference type="CDD" id="cd00093">
    <property type="entry name" value="HTH_XRE"/>
    <property type="match status" value="1"/>
</dbReference>
<dbReference type="EMBL" id="UINC01036569">
    <property type="protein sequence ID" value="SVB30744.1"/>
    <property type="molecule type" value="Genomic_DNA"/>
</dbReference>
<dbReference type="Pfam" id="PF01381">
    <property type="entry name" value="HTH_3"/>
    <property type="match status" value="1"/>
</dbReference>
<dbReference type="SMART" id="SM00530">
    <property type="entry name" value="HTH_XRE"/>
    <property type="match status" value="1"/>
</dbReference>